<dbReference type="Gene3D" id="1.10.472.80">
    <property type="entry name" value="Ypt/Rab-GAP domain of gyp1p, domain 3"/>
    <property type="match status" value="2"/>
</dbReference>
<evidence type="ECO:0000256" key="1">
    <source>
        <dbReference type="ARBA" id="ARBA00022468"/>
    </source>
</evidence>
<dbReference type="PANTHER" id="PTHR47219:SF22">
    <property type="entry name" value="RAB-GAP TBC DOMAIN-CONTAINING PROTEIN"/>
    <property type="match status" value="1"/>
</dbReference>
<feature type="compositionally biased region" description="Basic and acidic residues" evidence="4">
    <location>
        <begin position="166"/>
        <end position="176"/>
    </location>
</feature>
<dbReference type="InterPro" id="IPR050302">
    <property type="entry name" value="Rab_GAP_TBC_domain"/>
</dbReference>
<feature type="coiled-coil region" evidence="3">
    <location>
        <begin position="954"/>
        <end position="1002"/>
    </location>
</feature>
<dbReference type="FunFam" id="1.10.10.750:FF:000003">
    <property type="entry name" value="GTPase activating protein (Evi5)"/>
    <property type="match status" value="1"/>
</dbReference>
<sequence>MTEIDKGTIEPTKNEHAITEVPTNSNFKHITLDEENDSEVDNFADAYGSQVDVEENDPYDYNDYTSNYESDYEESEQKEIDLTQEKKVDNNTNISSEVQGQTLISCVSSNNDVSSVDEKPEISSNVESRTEISTGENEVENTTASITYHDQGQNSISNTSSSGEVSNEKKTDEKTDIVISPITAQSRRENASRTSSTDSFQTDVSEKENFNVSDHESDTSYEKDELENGEKIFRSIDQDKISTDSGKEKLDIVTTEVESSLEEVLPSTLDKSEDDSGEDKLGKSLDKNVNNLIEKTSNSSSEETEDKSGENNKTEEKSDKLNKKLVENSPTEIISETIVDDKVILESSAEFENKKSDNINFNGKNLQNIPDHKPGILPINTSFSSFSSEYNQSVRDSMTESFTSKPSSFSSISMYQSVDLTNGREDKNTILEKNALNRISVASLRENPELNDISLDDESSNVHDSPKEWHLSDWGFPKTPTSLKSISTFFSPRSTTSTVTSTSSKSSSSSDSRRMSTVSMTSTGSNYDLLLARLERENQLLQEDPKAKRMSLQGIAELKASFERVQHEAQIDDDIDWDFWGQIISDYETVARTQPRQLSKMIQKGIPQALRGMIWQLMSKSKDSELESTYAQLLKETSTHEKMIMRDLNRTFPKHEFFKDQDGLGQEGLFNVVKAYSLYDTEVGYCQGISFVVGPLLLNMPDEEAFCVLVKLMTFYNMRSHFLPGMDGLQLRLYQFDRLVEEMLPKVHNHLQAQGINSSMIYDTIFTEGIEAIFRFSIALLKKNEKRIVEMEFETLLEYLKSGLFENYQINHTGVLAQLVKETQYHTNDFVKDAYDIRITPKKLNKYQQAYYAHQEAEKRKLLAEAEAIEKLRSNNIQLSSRVKQLEGSLQTLNREHVELANELINTRMELAKSNDENKELHSTVEELHKIVELQPAEIEAKLREEMNILAKKNISLVQKNNLLEDQLANLENMLIESKMRYAESENEREVLQRKWNDLKKALG</sequence>
<feature type="coiled-coil region" evidence="3">
    <location>
        <begin position="852"/>
        <end position="910"/>
    </location>
</feature>
<dbReference type="VEuPathDB" id="FungiDB:FUN_001612"/>
<feature type="compositionally biased region" description="Basic and acidic residues" evidence="4">
    <location>
        <begin position="75"/>
        <end position="89"/>
    </location>
</feature>
<evidence type="ECO:0000313" key="7">
    <source>
        <dbReference type="Proteomes" id="UP000232722"/>
    </source>
</evidence>
<gene>
    <name evidence="6" type="ORF">RhiirA5_448395</name>
</gene>
<dbReference type="Gene3D" id="1.10.8.270">
    <property type="entry name" value="putative rabgap domain of human tbc1 domain family member 14 like domains"/>
    <property type="match status" value="1"/>
</dbReference>
<dbReference type="AlphaFoldDB" id="A0A2N0QG16"/>
<dbReference type="PANTHER" id="PTHR47219">
    <property type="entry name" value="RAB GTPASE-ACTIVATING PROTEIN 1-LIKE"/>
    <property type="match status" value="1"/>
</dbReference>
<feature type="domain" description="Rab-GAP TBC" evidence="5">
    <location>
        <begin position="605"/>
        <end position="796"/>
    </location>
</feature>
<feature type="compositionally biased region" description="Polar residues" evidence="4">
    <location>
        <begin position="122"/>
        <end position="165"/>
    </location>
</feature>
<dbReference type="SMART" id="SM00164">
    <property type="entry name" value="TBC"/>
    <property type="match status" value="1"/>
</dbReference>
<dbReference type="PROSITE" id="PS50086">
    <property type="entry name" value="TBC_RABGAP"/>
    <property type="match status" value="1"/>
</dbReference>
<feature type="compositionally biased region" description="Basic and acidic residues" evidence="4">
    <location>
        <begin position="306"/>
        <end position="326"/>
    </location>
</feature>
<evidence type="ECO:0000259" key="5">
    <source>
        <dbReference type="PROSITE" id="PS50086"/>
    </source>
</evidence>
<evidence type="ECO:0000313" key="6">
    <source>
        <dbReference type="EMBL" id="PKC18025.1"/>
    </source>
</evidence>
<keyword evidence="2 3" id="KW-0175">Coiled coil</keyword>
<feature type="region of interest" description="Disordered" evidence="4">
    <location>
        <begin position="492"/>
        <end position="521"/>
    </location>
</feature>
<name>A0A2N0QG16_9GLOM</name>
<feature type="compositionally biased region" description="Basic and acidic residues" evidence="4">
    <location>
        <begin position="204"/>
        <end position="251"/>
    </location>
</feature>
<feature type="compositionally biased region" description="Polar residues" evidence="4">
    <location>
        <begin position="192"/>
        <end position="203"/>
    </location>
</feature>
<reference evidence="6 7" key="2">
    <citation type="submission" date="2017-09" db="EMBL/GenBank/DDBJ databases">
        <title>Extensive intraspecific genome diversity in a model arbuscular mycorrhizal fungus.</title>
        <authorList>
            <person name="Chen E.C."/>
            <person name="Morin E."/>
            <person name="Beaudet D."/>
            <person name="Noel J."/>
            <person name="Ndikumana S."/>
            <person name="Charron P."/>
            <person name="St-Onge C."/>
            <person name="Giorgi J."/>
            <person name="Grigoriev I.V."/>
            <person name="Roux C."/>
            <person name="Martin F.M."/>
            <person name="Corradi N."/>
        </authorList>
    </citation>
    <scope>NUCLEOTIDE SEQUENCE [LARGE SCALE GENOMIC DNA]</scope>
    <source>
        <strain evidence="6 7">A5</strain>
    </source>
</reference>
<feature type="compositionally biased region" description="Polar residues" evidence="4">
    <location>
        <begin position="90"/>
        <end position="106"/>
    </location>
</feature>
<dbReference type="VEuPathDB" id="FungiDB:RhiirFUN_026332"/>
<dbReference type="GO" id="GO:0005096">
    <property type="term" value="F:GTPase activator activity"/>
    <property type="evidence" value="ECO:0007669"/>
    <property type="project" value="UniProtKB-KW"/>
</dbReference>
<dbReference type="InterPro" id="IPR035969">
    <property type="entry name" value="Rab-GAP_TBC_sf"/>
</dbReference>
<feature type="region of interest" description="Disordered" evidence="4">
    <location>
        <begin position="68"/>
        <end position="327"/>
    </location>
</feature>
<proteinExistence type="predicted"/>
<reference evidence="6 7" key="1">
    <citation type="submission" date="2016-04" db="EMBL/GenBank/DDBJ databases">
        <title>Genome analyses suggest a sexual origin of heterokaryosis in a supposedly ancient asexual fungus.</title>
        <authorList>
            <person name="Ropars J."/>
            <person name="Sedzielewska K."/>
            <person name="Noel J."/>
            <person name="Charron P."/>
            <person name="Farinelli L."/>
            <person name="Marton T."/>
            <person name="Kruger M."/>
            <person name="Pelin A."/>
            <person name="Brachmann A."/>
            <person name="Corradi N."/>
        </authorList>
    </citation>
    <scope>NUCLEOTIDE SEQUENCE [LARGE SCALE GENOMIC DNA]</scope>
    <source>
        <strain evidence="6 7">A5</strain>
    </source>
</reference>
<dbReference type="SUPFAM" id="SSF47923">
    <property type="entry name" value="Ypt/Rab-GAP domain of gyp1p"/>
    <property type="match status" value="2"/>
</dbReference>
<feature type="compositionally biased region" description="Low complexity" evidence="4">
    <location>
        <begin position="253"/>
        <end position="269"/>
    </location>
</feature>
<dbReference type="InterPro" id="IPR000195">
    <property type="entry name" value="Rab-GAP-TBC_dom"/>
</dbReference>
<keyword evidence="1" id="KW-0343">GTPase activation</keyword>
<evidence type="ECO:0000256" key="3">
    <source>
        <dbReference type="SAM" id="Coils"/>
    </source>
</evidence>
<dbReference type="GO" id="GO:0031267">
    <property type="term" value="F:small GTPase binding"/>
    <property type="evidence" value="ECO:0007669"/>
    <property type="project" value="TreeGrafter"/>
</dbReference>
<evidence type="ECO:0000256" key="2">
    <source>
        <dbReference type="ARBA" id="ARBA00023054"/>
    </source>
</evidence>
<dbReference type="Proteomes" id="UP000232722">
    <property type="component" value="Unassembled WGS sequence"/>
</dbReference>
<dbReference type="VEuPathDB" id="FungiDB:RhiirA1_390172"/>
<organism evidence="6 7">
    <name type="scientific">Rhizophagus irregularis</name>
    <dbReference type="NCBI Taxonomy" id="588596"/>
    <lineage>
        <taxon>Eukaryota</taxon>
        <taxon>Fungi</taxon>
        <taxon>Fungi incertae sedis</taxon>
        <taxon>Mucoromycota</taxon>
        <taxon>Glomeromycotina</taxon>
        <taxon>Glomeromycetes</taxon>
        <taxon>Glomerales</taxon>
        <taxon>Glomeraceae</taxon>
        <taxon>Rhizophagus</taxon>
    </lineage>
</organism>
<dbReference type="EMBL" id="LLXJ01000001">
    <property type="protein sequence ID" value="PKC18025.1"/>
    <property type="molecule type" value="Genomic_DNA"/>
</dbReference>
<accession>A0A2N0QG16</accession>
<comment type="caution">
    <text evidence="6">The sequence shown here is derived from an EMBL/GenBank/DDBJ whole genome shotgun (WGS) entry which is preliminary data.</text>
</comment>
<dbReference type="Gene3D" id="1.10.10.750">
    <property type="entry name" value="Ypt/Rab-GAP domain of gyp1p, domain 1"/>
    <property type="match status" value="1"/>
</dbReference>
<evidence type="ECO:0000256" key="4">
    <source>
        <dbReference type="SAM" id="MobiDB-lite"/>
    </source>
</evidence>
<dbReference type="Pfam" id="PF23436">
    <property type="entry name" value="RabGap-TBC_2"/>
    <property type="match status" value="2"/>
</dbReference>
<feature type="region of interest" description="Disordered" evidence="4">
    <location>
        <begin position="1"/>
        <end position="26"/>
    </location>
</feature>
<dbReference type="FunFam" id="1.10.8.270:FF:000001">
    <property type="entry name" value="TBC1 domain family member 1"/>
    <property type="match status" value="1"/>
</dbReference>
<protein>
    <recommendedName>
        <fullName evidence="5">Rab-GAP TBC domain-containing protein</fullName>
    </recommendedName>
</protein>
<feature type="compositionally biased region" description="Basic and acidic residues" evidence="4">
    <location>
        <begin position="1"/>
        <end position="18"/>
    </location>
</feature>